<evidence type="ECO:0000313" key="3">
    <source>
        <dbReference type="Proteomes" id="UP000186905"/>
    </source>
</evidence>
<proteinExistence type="predicted"/>
<keyword evidence="1" id="KW-0812">Transmembrane</keyword>
<evidence type="ECO:0000256" key="1">
    <source>
        <dbReference type="SAM" id="Phobius"/>
    </source>
</evidence>
<keyword evidence="1" id="KW-1133">Transmembrane helix</keyword>
<feature type="transmembrane region" description="Helical" evidence="1">
    <location>
        <begin position="21"/>
        <end position="39"/>
    </location>
</feature>
<evidence type="ECO:0000313" key="2">
    <source>
        <dbReference type="EMBL" id="OLQ74182.1"/>
    </source>
</evidence>
<organism evidence="2 3">
    <name type="scientific">Photobacterium proteolyticum</name>
    <dbReference type="NCBI Taxonomy" id="1903952"/>
    <lineage>
        <taxon>Bacteria</taxon>
        <taxon>Pseudomonadati</taxon>
        <taxon>Pseudomonadota</taxon>
        <taxon>Gammaproteobacteria</taxon>
        <taxon>Vibrionales</taxon>
        <taxon>Vibrionaceae</taxon>
        <taxon>Photobacterium</taxon>
    </lineage>
</organism>
<dbReference type="EMBL" id="MJIL01000085">
    <property type="protein sequence ID" value="OLQ74182.1"/>
    <property type="molecule type" value="Genomic_DNA"/>
</dbReference>
<gene>
    <name evidence="2" type="ORF">BIT28_20135</name>
</gene>
<dbReference type="OrthoDB" id="5816451at2"/>
<dbReference type="RefSeq" id="WP_139310487.1">
    <property type="nucleotide sequence ID" value="NZ_MJIL01000085.1"/>
</dbReference>
<accession>A0A1Q9GIA1</accession>
<keyword evidence="1" id="KW-0472">Membrane</keyword>
<protein>
    <recommendedName>
        <fullName evidence="4">TM2 domain-containing protein</fullName>
    </recommendedName>
</protein>
<dbReference type="STRING" id="1903952.BIT28_20135"/>
<reference evidence="2 3" key="1">
    <citation type="submission" date="2016-09" db="EMBL/GenBank/DDBJ databases">
        <title>Photobacterium proteolyticum sp. nov. a protease producing bacterium isolated from ocean sediments of Laizhou Bay.</title>
        <authorList>
            <person name="Li Y."/>
        </authorList>
    </citation>
    <scope>NUCLEOTIDE SEQUENCE [LARGE SCALE GENOMIC DNA]</scope>
    <source>
        <strain evidence="2 3">13-12</strain>
    </source>
</reference>
<comment type="caution">
    <text evidence="2">The sequence shown here is derived from an EMBL/GenBank/DDBJ whole genome shotgun (WGS) entry which is preliminary data.</text>
</comment>
<keyword evidence="3" id="KW-1185">Reference proteome</keyword>
<evidence type="ECO:0008006" key="4">
    <source>
        <dbReference type="Google" id="ProtNLM"/>
    </source>
</evidence>
<name>A0A1Q9GIA1_9GAMM</name>
<dbReference type="Proteomes" id="UP000186905">
    <property type="component" value="Unassembled WGS sequence"/>
</dbReference>
<sequence length="118" mass="13162">MSIQDTLHSERIRNQLKNNMIGVFLNFILPGLGHCYAGKVMFGLIFMLISVVCIFTAFLIVPGIIYLGIWIWTMVAVNRLIKNNNEQILSKELAALNPEEDTKPLANAAENATVNEAN</sequence>
<feature type="transmembrane region" description="Helical" evidence="1">
    <location>
        <begin position="45"/>
        <end position="72"/>
    </location>
</feature>
<dbReference type="AlphaFoldDB" id="A0A1Q9GIA1"/>